<sequence>MDCLCIVTTKKYRYQDDETLPADPSPGHMTHGRSTELSHTHLDGYTHPAALTEVLILVSLVAGGLGSGFSSYRRS</sequence>
<dbReference type="AlphaFoldDB" id="A0AAD9B3K9"/>
<feature type="transmembrane region" description="Helical" evidence="2">
    <location>
        <begin position="54"/>
        <end position="72"/>
    </location>
</feature>
<feature type="region of interest" description="Disordered" evidence="1">
    <location>
        <begin position="17"/>
        <end position="39"/>
    </location>
</feature>
<evidence type="ECO:0000313" key="3">
    <source>
        <dbReference type="EMBL" id="KAK1876041.1"/>
    </source>
</evidence>
<keyword evidence="2" id="KW-0472">Membrane</keyword>
<evidence type="ECO:0000313" key="4">
    <source>
        <dbReference type="Proteomes" id="UP001228049"/>
    </source>
</evidence>
<evidence type="ECO:0000256" key="1">
    <source>
        <dbReference type="SAM" id="MobiDB-lite"/>
    </source>
</evidence>
<dbReference type="EMBL" id="JASDAP010000051">
    <property type="protein sequence ID" value="KAK1876041.1"/>
    <property type="molecule type" value="Genomic_DNA"/>
</dbReference>
<keyword evidence="2" id="KW-0812">Transmembrane</keyword>
<keyword evidence="4" id="KW-1185">Reference proteome</keyword>
<accession>A0AAD9B3K9</accession>
<name>A0AAD9B3K9_DISEL</name>
<comment type="caution">
    <text evidence="3">The sequence shown here is derived from an EMBL/GenBank/DDBJ whole genome shotgun (WGS) entry which is preliminary data.</text>
</comment>
<gene>
    <name evidence="3" type="ORF">KUDE01_032180</name>
</gene>
<keyword evidence="2" id="KW-1133">Transmembrane helix</keyword>
<evidence type="ECO:0000256" key="2">
    <source>
        <dbReference type="SAM" id="Phobius"/>
    </source>
</evidence>
<protein>
    <submittedName>
        <fullName evidence="3">Disks large like 4</fullName>
    </submittedName>
</protein>
<organism evidence="3 4">
    <name type="scientific">Dissostichus eleginoides</name>
    <name type="common">Patagonian toothfish</name>
    <name type="synonym">Dissostichus amissus</name>
    <dbReference type="NCBI Taxonomy" id="100907"/>
    <lineage>
        <taxon>Eukaryota</taxon>
        <taxon>Metazoa</taxon>
        <taxon>Chordata</taxon>
        <taxon>Craniata</taxon>
        <taxon>Vertebrata</taxon>
        <taxon>Euteleostomi</taxon>
        <taxon>Actinopterygii</taxon>
        <taxon>Neopterygii</taxon>
        <taxon>Teleostei</taxon>
        <taxon>Neoteleostei</taxon>
        <taxon>Acanthomorphata</taxon>
        <taxon>Eupercaria</taxon>
        <taxon>Perciformes</taxon>
        <taxon>Notothenioidei</taxon>
        <taxon>Nototheniidae</taxon>
        <taxon>Dissostichus</taxon>
    </lineage>
</organism>
<reference evidence="3" key="1">
    <citation type="submission" date="2023-04" db="EMBL/GenBank/DDBJ databases">
        <title>Chromosome-level genome of Chaenocephalus aceratus.</title>
        <authorList>
            <person name="Park H."/>
        </authorList>
    </citation>
    <scope>NUCLEOTIDE SEQUENCE</scope>
    <source>
        <strain evidence="3">DE</strain>
        <tissue evidence="3">Muscle</tissue>
    </source>
</reference>
<dbReference type="Proteomes" id="UP001228049">
    <property type="component" value="Unassembled WGS sequence"/>
</dbReference>
<proteinExistence type="predicted"/>